<evidence type="ECO:0000313" key="13">
    <source>
        <dbReference type="EMBL" id="CCM65313.1"/>
    </source>
</evidence>
<keyword evidence="5 8" id="KW-1133">Transmembrane helix</keyword>
<dbReference type="Pfam" id="PF01595">
    <property type="entry name" value="CNNM"/>
    <property type="match status" value="1"/>
</dbReference>
<dbReference type="PANTHER" id="PTHR43099">
    <property type="entry name" value="UPF0053 PROTEIN YRKA"/>
    <property type="match status" value="1"/>
</dbReference>
<dbReference type="CDD" id="cd04590">
    <property type="entry name" value="CBS_pair_CorC_HlyC_assoc"/>
    <property type="match status" value="1"/>
</dbReference>
<feature type="transmembrane region" description="Helical" evidence="10">
    <location>
        <begin position="20"/>
        <end position="44"/>
    </location>
</feature>
<dbReference type="STRING" id="1229780.BN381_70012"/>
<keyword evidence="2" id="KW-1003">Cell membrane</keyword>
<evidence type="ECO:0000256" key="6">
    <source>
        <dbReference type="ARBA" id="ARBA00023136"/>
    </source>
</evidence>
<accession>R4Z3P3</accession>
<feature type="domain" description="CNNM transmembrane" evidence="12">
    <location>
        <begin position="15"/>
        <end position="219"/>
    </location>
</feature>
<evidence type="ECO:0000256" key="1">
    <source>
        <dbReference type="ARBA" id="ARBA00004651"/>
    </source>
</evidence>
<dbReference type="PANTHER" id="PTHR43099:SF5">
    <property type="entry name" value="HLYC_CORC FAMILY TRANSPORTER"/>
    <property type="match status" value="1"/>
</dbReference>
<dbReference type="PROSITE" id="PS51846">
    <property type="entry name" value="CNNM"/>
    <property type="match status" value="1"/>
</dbReference>
<evidence type="ECO:0000256" key="7">
    <source>
        <dbReference type="PROSITE-ProRule" id="PRU00703"/>
    </source>
</evidence>
<feature type="region of interest" description="Disordered" evidence="9">
    <location>
        <begin position="375"/>
        <end position="394"/>
    </location>
</feature>
<feature type="domain" description="CBS" evidence="11">
    <location>
        <begin position="306"/>
        <end position="362"/>
    </location>
</feature>
<gene>
    <name evidence="13" type="ORF">BN381_70012</name>
</gene>
<evidence type="ECO:0000259" key="11">
    <source>
        <dbReference type="PROSITE" id="PS51371"/>
    </source>
</evidence>
<name>R4Z3P3_9ACTN</name>
<dbReference type="AlphaFoldDB" id="R4Z3P3"/>
<dbReference type="HOGENOM" id="CLU_015237_4_0_11"/>
<dbReference type="InterPro" id="IPR044751">
    <property type="entry name" value="Ion_transp-like_CBS"/>
</dbReference>
<dbReference type="InterPro" id="IPR051676">
    <property type="entry name" value="UPF0053_domain"/>
</dbReference>
<dbReference type="InterPro" id="IPR002550">
    <property type="entry name" value="CNNM"/>
</dbReference>
<keyword evidence="14" id="KW-1185">Reference proteome</keyword>
<evidence type="ECO:0000256" key="3">
    <source>
        <dbReference type="ARBA" id="ARBA00022692"/>
    </source>
</evidence>
<dbReference type="SUPFAM" id="SSF54631">
    <property type="entry name" value="CBS-domain pair"/>
    <property type="match status" value="1"/>
</dbReference>
<dbReference type="Gene3D" id="3.10.580.10">
    <property type="entry name" value="CBS-domain"/>
    <property type="match status" value="1"/>
</dbReference>
<keyword evidence="6 8" id="KW-0472">Membrane</keyword>
<dbReference type="GO" id="GO:0005886">
    <property type="term" value="C:plasma membrane"/>
    <property type="evidence" value="ECO:0007669"/>
    <property type="project" value="UniProtKB-SubCell"/>
</dbReference>
<feature type="transmembrane region" description="Helical" evidence="10">
    <location>
        <begin position="74"/>
        <end position="94"/>
    </location>
</feature>
<evidence type="ECO:0000256" key="10">
    <source>
        <dbReference type="SAM" id="Phobius"/>
    </source>
</evidence>
<protein>
    <submittedName>
        <fullName evidence="13">Uncharacterized protein</fullName>
    </submittedName>
</protein>
<dbReference type="Pfam" id="PF00571">
    <property type="entry name" value="CBS"/>
    <property type="match status" value="1"/>
</dbReference>
<sequence length="394" mass="41713">MEWCGVNFDGRAGGRLVSAPLALGLSLLLLVANGGFVAAEFAVLTARRSRLEQLAVDGDGRAAAAIRASKELSLMLAGAQLGITMCSLGLGGLAEPAMSHLIESALRGVVTLPSGVVHAVGFTVGLSIVVFLHMVLGEMAPKSVAISAPERSVLLLARPFVFFVSLFRPLIVVLNWLSNALIRLTGTQPRDDAAAYSAADLGLLIRQSGAGASGVGIHPADQELLSRGLQLNATPVSAVMTQRNDIVEVSDHDAADAIEETSRRSERSRLVVTRGADLDDVAGMVLVRDVLLLGSQDRVEKTAGDLVRGVSSVSPDDLVEDVLVGMQRDRVHLALVVSRGGLTLGLVTLRDLIEEVVGDVAEPPVRVKVQGRLRSVRHNTRRRTPTLPARGERR</sequence>
<proteinExistence type="predicted"/>
<keyword evidence="4" id="KW-0677">Repeat</keyword>
<evidence type="ECO:0000256" key="8">
    <source>
        <dbReference type="PROSITE-ProRule" id="PRU01193"/>
    </source>
</evidence>
<dbReference type="InterPro" id="IPR046342">
    <property type="entry name" value="CBS_dom_sf"/>
</dbReference>
<evidence type="ECO:0000256" key="5">
    <source>
        <dbReference type="ARBA" id="ARBA00022989"/>
    </source>
</evidence>
<keyword evidence="3 8" id="KW-0812">Transmembrane</keyword>
<comment type="caution">
    <text evidence="13">The sequence shown here is derived from an EMBL/GenBank/DDBJ whole genome shotgun (WGS) entry which is preliminary data.</text>
</comment>
<feature type="transmembrane region" description="Helical" evidence="10">
    <location>
        <begin position="114"/>
        <end position="136"/>
    </location>
</feature>
<dbReference type="eggNOG" id="COG1253">
    <property type="taxonomic scope" value="Bacteria"/>
</dbReference>
<evidence type="ECO:0000259" key="12">
    <source>
        <dbReference type="PROSITE" id="PS51846"/>
    </source>
</evidence>
<keyword evidence="7" id="KW-0129">CBS domain</keyword>
<dbReference type="InterPro" id="IPR000644">
    <property type="entry name" value="CBS_dom"/>
</dbReference>
<dbReference type="PROSITE" id="PS51371">
    <property type="entry name" value="CBS"/>
    <property type="match status" value="1"/>
</dbReference>
<feature type="transmembrane region" description="Helical" evidence="10">
    <location>
        <begin position="156"/>
        <end position="177"/>
    </location>
</feature>
<dbReference type="Proteomes" id="UP000018291">
    <property type="component" value="Unassembled WGS sequence"/>
</dbReference>
<feature type="compositionally biased region" description="Basic residues" evidence="9">
    <location>
        <begin position="375"/>
        <end position="384"/>
    </location>
</feature>
<dbReference type="EMBL" id="CANL01000067">
    <property type="protein sequence ID" value="CCM65313.1"/>
    <property type="molecule type" value="Genomic_DNA"/>
</dbReference>
<evidence type="ECO:0000256" key="2">
    <source>
        <dbReference type="ARBA" id="ARBA00022475"/>
    </source>
</evidence>
<reference evidence="13 14" key="1">
    <citation type="journal article" date="2013" name="ISME J.">
        <title>Metabolic model for the filamentous 'Candidatus Microthrix parvicella' based on genomic and metagenomic analyses.</title>
        <authorList>
            <person name="Jon McIlroy S."/>
            <person name="Kristiansen R."/>
            <person name="Albertsen M."/>
            <person name="Michael Karst S."/>
            <person name="Rossetti S."/>
            <person name="Lund Nielsen J."/>
            <person name="Tandoi V."/>
            <person name="James Seviour R."/>
            <person name="Nielsen P.H."/>
        </authorList>
    </citation>
    <scope>NUCLEOTIDE SEQUENCE [LARGE SCALE GENOMIC DNA]</scope>
    <source>
        <strain evidence="13 14">RN1</strain>
    </source>
</reference>
<evidence type="ECO:0000256" key="4">
    <source>
        <dbReference type="ARBA" id="ARBA00022737"/>
    </source>
</evidence>
<evidence type="ECO:0000256" key="9">
    <source>
        <dbReference type="SAM" id="MobiDB-lite"/>
    </source>
</evidence>
<evidence type="ECO:0000313" key="14">
    <source>
        <dbReference type="Proteomes" id="UP000018291"/>
    </source>
</evidence>
<comment type="subcellular location">
    <subcellularLocation>
        <location evidence="1">Cell membrane</location>
        <topology evidence="1">Multi-pass membrane protein</topology>
    </subcellularLocation>
</comment>
<organism evidence="13 14">
    <name type="scientific">Candidatus Neomicrothrix parvicella RN1</name>
    <dbReference type="NCBI Taxonomy" id="1229780"/>
    <lineage>
        <taxon>Bacteria</taxon>
        <taxon>Bacillati</taxon>
        <taxon>Actinomycetota</taxon>
        <taxon>Acidimicrobiia</taxon>
        <taxon>Acidimicrobiales</taxon>
        <taxon>Microthrixaceae</taxon>
        <taxon>Candidatus Neomicrothrix</taxon>
    </lineage>
</organism>